<dbReference type="Proteomes" id="UP000054937">
    <property type="component" value="Unassembled WGS sequence"/>
</dbReference>
<proteinExistence type="predicted"/>
<feature type="transmembrane region" description="Helical" evidence="1">
    <location>
        <begin position="6"/>
        <end position="24"/>
    </location>
</feature>
<dbReference type="InterPro" id="IPR029058">
    <property type="entry name" value="AB_hydrolase_fold"/>
</dbReference>
<name>A0A0V0QIV0_PSEPJ</name>
<keyword evidence="1" id="KW-0472">Membrane</keyword>
<accession>A0A0V0QIV0</accession>
<keyword evidence="1" id="KW-1133">Transmembrane helix</keyword>
<dbReference type="AlphaFoldDB" id="A0A0V0QIV0"/>
<gene>
    <name evidence="2" type="ORF">PPERSA_06348</name>
</gene>
<dbReference type="InterPro" id="IPR004963">
    <property type="entry name" value="PAE/NOTUM"/>
</dbReference>
<dbReference type="GO" id="GO:0016787">
    <property type="term" value="F:hydrolase activity"/>
    <property type="evidence" value="ECO:0007669"/>
    <property type="project" value="InterPro"/>
</dbReference>
<dbReference type="InParanoid" id="A0A0V0QIV0"/>
<dbReference type="OMA" id="IKCIKDQ"/>
<keyword evidence="1" id="KW-0812">Transmembrane</keyword>
<organism evidence="2 3">
    <name type="scientific">Pseudocohnilembus persalinus</name>
    <name type="common">Ciliate</name>
    <dbReference type="NCBI Taxonomy" id="266149"/>
    <lineage>
        <taxon>Eukaryota</taxon>
        <taxon>Sar</taxon>
        <taxon>Alveolata</taxon>
        <taxon>Ciliophora</taxon>
        <taxon>Intramacronucleata</taxon>
        <taxon>Oligohymenophorea</taxon>
        <taxon>Scuticociliatia</taxon>
        <taxon>Philasterida</taxon>
        <taxon>Pseudocohnilembidae</taxon>
        <taxon>Pseudocohnilembus</taxon>
    </lineage>
</organism>
<dbReference type="Pfam" id="PF03283">
    <property type="entry name" value="PAE"/>
    <property type="match status" value="1"/>
</dbReference>
<comment type="caution">
    <text evidence="2">The sequence shown here is derived from an EMBL/GenBank/DDBJ whole genome shotgun (WGS) entry which is preliminary data.</text>
</comment>
<dbReference type="PANTHER" id="PTHR21562:SF67">
    <property type="entry name" value="PECTIN ACETYLESTERASE"/>
    <property type="match status" value="1"/>
</dbReference>
<sequence>MKIPKILQYLFVAGFFILTNYLYFKNKAEKKYYKAKHHMIKTDPVFKKAKCLNGEDYQIRFKQGDPEKYLLLFQGGGWNGAKLQSSDGSVFAQSEEETVKEAFLRSQSMLGMVFELGAEGLQSKDEKKNPEFGQFSIVLLNYCDGFGHQGYLEEPITDGEGKQIWVRGHENVKSTIRYLQEKLGINESSEVIIGGFAQGGISALMWSDYIQQELKLTNKNPQNLKFSLVLDSSIYFEDLDTNKNLQNTFQNILKIANKEVDLPCKKCIQENQNENQYRCFYAENLLQYIEIPTFIVQSAYDTWYAKVVQDIDCIQSKFNIMRSSLSYCNKDQLQKLEQLRERTVQFVQNMLKKNKQWGAYIASCADHCLTLSNLNYNNNNLQVPMKSGYTPEFALKNWRKMKNIQDINIHIDKLSWPHNIPCSEIEQELEIEVLNQEKLEL</sequence>
<evidence type="ECO:0000313" key="3">
    <source>
        <dbReference type="Proteomes" id="UP000054937"/>
    </source>
</evidence>
<reference evidence="2 3" key="1">
    <citation type="journal article" date="2015" name="Sci. Rep.">
        <title>Genome of the facultative scuticociliatosis pathogen Pseudocohnilembus persalinus provides insight into its virulence through horizontal gene transfer.</title>
        <authorList>
            <person name="Xiong J."/>
            <person name="Wang G."/>
            <person name="Cheng J."/>
            <person name="Tian M."/>
            <person name="Pan X."/>
            <person name="Warren A."/>
            <person name="Jiang C."/>
            <person name="Yuan D."/>
            <person name="Miao W."/>
        </authorList>
    </citation>
    <scope>NUCLEOTIDE SEQUENCE [LARGE SCALE GENOMIC DNA]</scope>
    <source>
        <strain evidence="2">36N120E</strain>
    </source>
</reference>
<dbReference type="SUPFAM" id="SSF53474">
    <property type="entry name" value="alpha/beta-Hydrolases"/>
    <property type="match status" value="1"/>
</dbReference>
<evidence type="ECO:0000313" key="2">
    <source>
        <dbReference type="EMBL" id="KRX02153.1"/>
    </source>
</evidence>
<evidence type="ECO:0000256" key="1">
    <source>
        <dbReference type="SAM" id="Phobius"/>
    </source>
</evidence>
<protein>
    <submittedName>
        <fullName evidence="2">Uncharacterized protein</fullName>
    </submittedName>
</protein>
<dbReference type="OrthoDB" id="2015280at2759"/>
<dbReference type="EMBL" id="LDAU01000157">
    <property type="protein sequence ID" value="KRX02153.1"/>
    <property type="molecule type" value="Genomic_DNA"/>
</dbReference>
<keyword evidence="3" id="KW-1185">Reference proteome</keyword>
<dbReference type="PANTHER" id="PTHR21562">
    <property type="entry name" value="NOTUM-RELATED"/>
    <property type="match status" value="1"/>
</dbReference>